<proteinExistence type="inferred from homology"/>
<reference evidence="10" key="1">
    <citation type="submission" date="2025-08" db="UniProtKB">
        <authorList>
            <consortium name="RefSeq"/>
        </authorList>
    </citation>
    <scope>IDENTIFICATION</scope>
</reference>
<dbReference type="Gene3D" id="1.20.1250.20">
    <property type="entry name" value="MFS general substrate transporter like domains"/>
    <property type="match status" value="2"/>
</dbReference>
<dbReference type="CTD" id="54346"/>
<evidence type="ECO:0000256" key="1">
    <source>
        <dbReference type="ARBA" id="ARBA00004141"/>
    </source>
</evidence>
<dbReference type="InterPro" id="IPR036259">
    <property type="entry name" value="MFS_trans_sf"/>
</dbReference>
<sequence>MQEICTFFKENHLKNVIVVSIGFLLLFTAYGGLQNLQSSLNVEGGLGVLSLSVIYGALIASSMFLPPIIIKSIGCKWSVVAAMCCYITYTVGNFYPSRYTLIPTAFLLGLGGGPLWTGKSTYLTTIGNKYAEKSGKLGKDIVNQYFGIFFLIFQLSGVFGNLISSLIFSQNSTKVEILNSSAYAHCGAGDCPGANMDNNNTTEFHRPAKSLVYTLLAVYTGCGILAVVLTAIFLEGQAKEDDNRSFCTTFLATFYHLRDKRQCLLIPLTMFIGFEVAFLSSEYTKAYVTCVLGIQFVGYVMICFGISTSLCSFICGKISQYTGRTALLAIATAINIACIVSLLLWKPLPNQFAVFFVFPALWGFADAIWQTQINALYGILFNDHKEAAFANFRLWESVGFLIAFAYSNFLCVYIKLYVVLGMLIAGIVFYGAVEYLERTKTPSAGCEAENNENAIFPEEEQTKL</sequence>
<feature type="transmembrane region" description="Helical" evidence="8">
    <location>
        <begin position="45"/>
        <end position="65"/>
    </location>
</feature>
<organism evidence="9 10">
    <name type="scientific">Geotrypetes seraphini</name>
    <name type="common">Gaboon caecilian</name>
    <name type="synonym">Caecilia seraphini</name>
    <dbReference type="NCBI Taxonomy" id="260995"/>
    <lineage>
        <taxon>Eukaryota</taxon>
        <taxon>Metazoa</taxon>
        <taxon>Chordata</taxon>
        <taxon>Craniata</taxon>
        <taxon>Vertebrata</taxon>
        <taxon>Euteleostomi</taxon>
        <taxon>Amphibia</taxon>
        <taxon>Gymnophiona</taxon>
        <taxon>Geotrypetes</taxon>
    </lineage>
</organism>
<dbReference type="GeneID" id="117356311"/>
<dbReference type="PANTHER" id="PTHR19444">
    <property type="entry name" value="UNC-93 RELATED"/>
    <property type="match status" value="1"/>
</dbReference>
<dbReference type="Pfam" id="PF05978">
    <property type="entry name" value="UNC-93"/>
    <property type="match status" value="1"/>
</dbReference>
<feature type="transmembrane region" description="Helical" evidence="8">
    <location>
        <begin position="263"/>
        <end position="280"/>
    </location>
</feature>
<dbReference type="GO" id="GO:0016020">
    <property type="term" value="C:membrane"/>
    <property type="evidence" value="ECO:0007669"/>
    <property type="project" value="UniProtKB-SubCell"/>
</dbReference>
<evidence type="ECO:0000256" key="5">
    <source>
        <dbReference type="ARBA" id="ARBA00023136"/>
    </source>
</evidence>
<evidence type="ECO:0000313" key="10">
    <source>
        <dbReference type="RefSeq" id="XP_033791266.1"/>
    </source>
</evidence>
<dbReference type="RefSeq" id="XP_033791266.1">
    <property type="nucleotide sequence ID" value="XM_033935375.1"/>
</dbReference>
<evidence type="ECO:0000313" key="9">
    <source>
        <dbReference type="Proteomes" id="UP000515159"/>
    </source>
</evidence>
<feature type="transmembrane region" description="Helical" evidence="8">
    <location>
        <begin position="286"/>
        <end position="314"/>
    </location>
</feature>
<dbReference type="PANTHER" id="PTHR19444:SF13">
    <property type="entry name" value="PROTEIN UNC-93 HOMOLOG A"/>
    <property type="match status" value="1"/>
</dbReference>
<evidence type="ECO:0000256" key="3">
    <source>
        <dbReference type="ARBA" id="ARBA00022692"/>
    </source>
</evidence>
<evidence type="ECO:0000256" key="8">
    <source>
        <dbReference type="SAM" id="Phobius"/>
    </source>
</evidence>
<dbReference type="FunFam" id="1.20.1250.20:FF:000290">
    <property type="entry name" value="Unc-93 homolog A"/>
    <property type="match status" value="1"/>
</dbReference>
<comment type="subcellular location">
    <subcellularLocation>
        <location evidence="1">Membrane</location>
        <topology evidence="1">Multi-pass membrane protein</topology>
    </subcellularLocation>
</comment>
<dbReference type="CDD" id="cd17406">
    <property type="entry name" value="MFS_unc93A_like"/>
    <property type="match status" value="1"/>
</dbReference>
<dbReference type="InParanoid" id="A0A6P8QXI9"/>
<dbReference type="OrthoDB" id="78663at2759"/>
<dbReference type="SUPFAM" id="SSF103473">
    <property type="entry name" value="MFS general substrate transporter"/>
    <property type="match status" value="1"/>
</dbReference>
<feature type="transmembrane region" description="Helical" evidence="8">
    <location>
        <begin position="12"/>
        <end position="33"/>
    </location>
</feature>
<feature type="transmembrane region" description="Helical" evidence="8">
    <location>
        <begin position="145"/>
        <end position="168"/>
    </location>
</feature>
<dbReference type="AlphaFoldDB" id="A0A6P8QXI9"/>
<dbReference type="KEGG" id="gsh:117356311"/>
<dbReference type="Proteomes" id="UP000515159">
    <property type="component" value="Chromosome 3"/>
</dbReference>
<protein>
    <recommendedName>
        <fullName evidence="7">Protein unc-93 homolog A</fullName>
    </recommendedName>
</protein>
<accession>A0A6P8QXI9</accession>
<keyword evidence="9" id="KW-1185">Reference proteome</keyword>
<comment type="similarity">
    <text evidence="2">Belongs to the unc-93 family.</text>
</comment>
<name>A0A6P8QXI9_GEOSA</name>
<dbReference type="InterPro" id="IPR010291">
    <property type="entry name" value="Ion_channel_UNC-93"/>
</dbReference>
<evidence type="ECO:0000256" key="7">
    <source>
        <dbReference type="ARBA" id="ARBA00040854"/>
    </source>
</evidence>
<dbReference type="InterPro" id="IPR051951">
    <property type="entry name" value="UNC-93_regulatory"/>
</dbReference>
<evidence type="ECO:0000256" key="6">
    <source>
        <dbReference type="ARBA" id="ARBA00023180"/>
    </source>
</evidence>
<evidence type="ECO:0000256" key="4">
    <source>
        <dbReference type="ARBA" id="ARBA00022989"/>
    </source>
</evidence>
<feature type="transmembrane region" description="Helical" evidence="8">
    <location>
        <begin position="101"/>
        <end position="124"/>
    </location>
</feature>
<keyword evidence="6" id="KW-0325">Glycoprotein</keyword>
<keyword evidence="3 8" id="KW-0812">Transmembrane</keyword>
<feature type="transmembrane region" description="Helical" evidence="8">
    <location>
        <begin position="211"/>
        <end position="234"/>
    </location>
</feature>
<feature type="transmembrane region" description="Helical" evidence="8">
    <location>
        <begin position="412"/>
        <end position="433"/>
    </location>
</feature>
<feature type="transmembrane region" description="Helical" evidence="8">
    <location>
        <begin position="326"/>
        <end position="345"/>
    </location>
</feature>
<keyword evidence="4 8" id="KW-1133">Transmembrane helix</keyword>
<evidence type="ECO:0000256" key="2">
    <source>
        <dbReference type="ARBA" id="ARBA00009172"/>
    </source>
</evidence>
<gene>
    <name evidence="10" type="primary">UNC93A</name>
</gene>
<feature type="transmembrane region" description="Helical" evidence="8">
    <location>
        <begin position="77"/>
        <end position="95"/>
    </location>
</feature>
<keyword evidence="5 8" id="KW-0472">Membrane</keyword>
<dbReference type="FunCoup" id="A0A6P8QXI9">
    <property type="interactions" value="710"/>
</dbReference>